<gene>
    <name evidence="5" type="ORF">VSP0166_LOCUS13023</name>
</gene>
<dbReference type="GO" id="GO:0003924">
    <property type="term" value="F:GTPase activity"/>
    <property type="evidence" value="ECO:0007669"/>
    <property type="project" value="InterPro"/>
</dbReference>
<dbReference type="PANTHER" id="PTHR47977">
    <property type="entry name" value="RAS-RELATED PROTEIN RAB"/>
    <property type="match status" value="1"/>
</dbReference>
<dbReference type="PROSITE" id="PS51421">
    <property type="entry name" value="RAS"/>
    <property type="match status" value="1"/>
</dbReference>
<dbReference type="InterPro" id="IPR027417">
    <property type="entry name" value="P-loop_NTPase"/>
</dbReference>
<name>A0A7S4IIT5_9EUKA</name>
<reference evidence="5" key="1">
    <citation type="submission" date="2021-01" db="EMBL/GenBank/DDBJ databases">
        <authorList>
            <person name="Corre E."/>
            <person name="Pelletier E."/>
            <person name="Niang G."/>
            <person name="Scheremetjew M."/>
            <person name="Finn R."/>
            <person name="Kale V."/>
            <person name="Holt S."/>
            <person name="Cochrane G."/>
            <person name="Meng A."/>
            <person name="Brown T."/>
            <person name="Cohen L."/>
        </authorList>
    </citation>
    <scope>NUCLEOTIDE SEQUENCE</scope>
    <source>
        <strain evidence="5">DIVA3 518/3/11/1/6</strain>
    </source>
</reference>
<dbReference type="SUPFAM" id="SSF52540">
    <property type="entry name" value="P-loop containing nucleoside triphosphate hydrolases"/>
    <property type="match status" value="1"/>
</dbReference>
<dbReference type="CDD" id="cd00154">
    <property type="entry name" value="Rab"/>
    <property type="match status" value="1"/>
</dbReference>
<dbReference type="NCBIfam" id="TIGR00231">
    <property type="entry name" value="small_GTP"/>
    <property type="match status" value="1"/>
</dbReference>
<accession>A0A7S4IIT5</accession>
<keyword evidence="4" id="KW-0449">Lipoprotein</keyword>
<dbReference type="PROSITE" id="PS51419">
    <property type="entry name" value="RAB"/>
    <property type="match status" value="1"/>
</dbReference>
<comment type="similarity">
    <text evidence="1">Belongs to the small GTPase superfamily. Rab family.</text>
</comment>
<dbReference type="SMART" id="SM00174">
    <property type="entry name" value="RHO"/>
    <property type="match status" value="1"/>
</dbReference>
<dbReference type="PRINTS" id="PR00449">
    <property type="entry name" value="RASTRNSFRMNG"/>
</dbReference>
<dbReference type="InterPro" id="IPR001806">
    <property type="entry name" value="Small_GTPase"/>
</dbReference>
<organism evidence="5">
    <name type="scientific">Vannella robusta</name>
    <dbReference type="NCBI Taxonomy" id="1487602"/>
    <lineage>
        <taxon>Eukaryota</taxon>
        <taxon>Amoebozoa</taxon>
        <taxon>Discosea</taxon>
        <taxon>Flabellinia</taxon>
        <taxon>Vannellidae</taxon>
        <taxon>Vannella</taxon>
    </lineage>
</organism>
<evidence type="ECO:0000256" key="4">
    <source>
        <dbReference type="ARBA" id="ARBA00023288"/>
    </source>
</evidence>
<dbReference type="Gene3D" id="3.40.50.300">
    <property type="entry name" value="P-loop containing nucleotide triphosphate hydrolases"/>
    <property type="match status" value="1"/>
</dbReference>
<keyword evidence="3" id="KW-0342">GTP-binding</keyword>
<dbReference type="SMART" id="SM00173">
    <property type="entry name" value="RAS"/>
    <property type="match status" value="1"/>
</dbReference>
<dbReference type="EMBL" id="HBKP01018371">
    <property type="protein sequence ID" value="CAE2230680.1"/>
    <property type="molecule type" value="Transcribed_RNA"/>
</dbReference>
<dbReference type="FunFam" id="3.40.50.300:FF:001447">
    <property type="entry name" value="Ras-related protein Rab-1B"/>
    <property type="match status" value="1"/>
</dbReference>
<dbReference type="SMART" id="SM00175">
    <property type="entry name" value="RAB"/>
    <property type="match status" value="1"/>
</dbReference>
<evidence type="ECO:0000313" key="5">
    <source>
        <dbReference type="EMBL" id="CAE2230680.1"/>
    </source>
</evidence>
<evidence type="ECO:0000256" key="2">
    <source>
        <dbReference type="ARBA" id="ARBA00022741"/>
    </source>
</evidence>
<proteinExistence type="inferred from homology"/>
<protein>
    <submittedName>
        <fullName evidence="5">Uncharacterized protein</fullName>
    </submittedName>
</protein>
<dbReference type="GO" id="GO:0005525">
    <property type="term" value="F:GTP binding"/>
    <property type="evidence" value="ECO:0007669"/>
    <property type="project" value="UniProtKB-KW"/>
</dbReference>
<keyword evidence="2" id="KW-0547">Nucleotide-binding</keyword>
<evidence type="ECO:0000256" key="1">
    <source>
        <dbReference type="ARBA" id="ARBA00006270"/>
    </source>
</evidence>
<dbReference type="InterPro" id="IPR050227">
    <property type="entry name" value="Rab"/>
</dbReference>
<dbReference type="AlphaFoldDB" id="A0A7S4IIT5"/>
<dbReference type="InterPro" id="IPR005225">
    <property type="entry name" value="Small_GTP-bd"/>
</dbReference>
<dbReference type="SMART" id="SM00176">
    <property type="entry name" value="RAN"/>
    <property type="match status" value="1"/>
</dbReference>
<dbReference type="Pfam" id="PF00071">
    <property type="entry name" value="Ras"/>
    <property type="match status" value="1"/>
</dbReference>
<evidence type="ECO:0000256" key="3">
    <source>
        <dbReference type="ARBA" id="ARBA00023134"/>
    </source>
</evidence>
<sequence length="210" mass="23182">MSEANIAKLIAANKPVRIVIAGKLGVGKTCLLKTLADGEFPKEELPSVEESFNCSIQVRGHSVPLFLQDTMGQEAFRKITQSFYQGCQAILICYDVSDKESFTLVPSWMKEIKSYCLTDKSKHVPIILVGNKCDIVEGKAVTFGEGEQFAKSENIPFFETSALQDVNVVDPFECIVEQIADGPVVTRKTPQEMMNDLDVVPAKKKTCTLL</sequence>
<dbReference type="PROSITE" id="PS51420">
    <property type="entry name" value="RHO"/>
    <property type="match status" value="1"/>
</dbReference>